<dbReference type="Proteomes" id="UP000319175">
    <property type="component" value="Unassembled WGS sequence"/>
</dbReference>
<dbReference type="OrthoDB" id="1081439at2"/>
<feature type="chain" id="PRO_5021300787" description="T9SS type A sorting domain-containing protein" evidence="1">
    <location>
        <begin position="23"/>
        <end position="156"/>
    </location>
</feature>
<dbReference type="RefSeq" id="WP_140002511.1">
    <property type="nucleotide sequence ID" value="NZ_VFJE01000056.1"/>
</dbReference>
<proteinExistence type="predicted"/>
<name>A0A501PZA8_9FLAO</name>
<protein>
    <recommendedName>
        <fullName evidence="4">T9SS type A sorting domain-containing protein</fullName>
    </recommendedName>
</protein>
<dbReference type="AlphaFoldDB" id="A0A501PZA8"/>
<sequence>MRKLHSTYLLFILIFSSACGFARNHLSSVYKTADYDDAVNNINPFFPATELEYEAIPYAVAMANGQYSSLPFTITINVMLAIGNSQKVTFKYYQNVVKDYLNIRSLGTINAIEVYNSLGQLVKKQDSHSGEVLLFLEDLTDGTYVVSTLSESKNRQ</sequence>
<accession>A0A501PZA8</accession>
<evidence type="ECO:0008006" key="4">
    <source>
        <dbReference type="Google" id="ProtNLM"/>
    </source>
</evidence>
<organism evidence="2 3">
    <name type="scientific">Flavobacterium microcysteis</name>
    <dbReference type="NCBI Taxonomy" id="2596891"/>
    <lineage>
        <taxon>Bacteria</taxon>
        <taxon>Pseudomonadati</taxon>
        <taxon>Bacteroidota</taxon>
        <taxon>Flavobacteriia</taxon>
        <taxon>Flavobacteriales</taxon>
        <taxon>Flavobacteriaceae</taxon>
        <taxon>Flavobacterium</taxon>
    </lineage>
</organism>
<keyword evidence="1" id="KW-0732">Signal</keyword>
<dbReference type="PROSITE" id="PS51257">
    <property type="entry name" value="PROKAR_LIPOPROTEIN"/>
    <property type="match status" value="1"/>
</dbReference>
<reference evidence="2 3" key="2">
    <citation type="submission" date="2019-06" db="EMBL/GenBank/DDBJ databases">
        <authorList>
            <person name="Seo Y."/>
        </authorList>
    </citation>
    <scope>NUCLEOTIDE SEQUENCE [LARGE SCALE GENOMIC DNA]</scope>
    <source>
        <strain evidence="2 3">MaA-Y11</strain>
    </source>
</reference>
<evidence type="ECO:0000256" key="1">
    <source>
        <dbReference type="SAM" id="SignalP"/>
    </source>
</evidence>
<comment type="caution">
    <text evidence="2">The sequence shown here is derived from an EMBL/GenBank/DDBJ whole genome shotgun (WGS) entry which is preliminary data.</text>
</comment>
<reference evidence="2 3" key="1">
    <citation type="submission" date="2019-06" db="EMBL/GenBank/DDBJ databases">
        <title>Flavobacterium sp. MaA-Y11 from geoumgang.</title>
        <authorList>
            <person name="Jeong S."/>
        </authorList>
    </citation>
    <scope>NUCLEOTIDE SEQUENCE [LARGE SCALE GENOMIC DNA]</scope>
    <source>
        <strain evidence="2 3">MaA-Y11</strain>
    </source>
</reference>
<gene>
    <name evidence="2" type="ORF">FJA49_17165</name>
</gene>
<evidence type="ECO:0000313" key="3">
    <source>
        <dbReference type="Proteomes" id="UP000319175"/>
    </source>
</evidence>
<keyword evidence="3" id="KW-1185">Reference proteome</keyword>
<dbReference type="EMBL" id="VFJE01000056">
    <property type="protein sequence ID" value="TPD65909.1"/>
    <property type="molecule type" value="Genomic_DNA"/>
</dbReference>
<evidence type="ECO:0000313" key="2">
    <source>
        <dbReference type="EMBL" id="TPD65909.1"/>
    </source>
</evidence>
<feature type="signal peptide" evidence="1">
    <location>
        <begin position="1"/>
        <end position="22"/>
    </location>
</feature>